<organism evidence="1 2">
    <name type="scientific">Eimeria necatrix</name>
    <dbReference type="NCBI Taxonomy" id="51315"/>
    <lineage>
        <taxon>Eukaryota</taxon>
        <taxon>Sar</taxon>
        <taxon>Alveolata</taxon>
        <taxon>Apicomplexa</taxon>
        <taxon>Conoidasida</taxon>
        <taxon>Coccidia</taxon>
        <taxon>Eucoccidiorida</taxon>
        <taxon>Eimeriorina</taxon>
        <taxon>Eimeriidae</taxon>
        <taxon>Eimeria</taxon>
    </lineage>
</organism>
<dbReference type="AlphaFoldDB" id="U6MJF6"/>
<evidence type="ECO:0000313" key="1">
    <source>
        <dbReference type="EMBL" id="CDJ62574.1"/>
    </source>
</evidence>
<dbReference type="InterPro" id="IPR021288">
    <property type="entry name" value="Surface_antigen"/>
</dbReference>
<name>U6MJF6_9EIME</name>
<dbReference type="EMBL" id="HG722498">
    <property type="protein sequence ID" value="CDJ62574.1"/>
    <property type="molecule type" value="Genomic_DNA"/>
</dbReference>
<dbReference type="Pfam" id="PF11054">
    <property type="entry name" value="Surface_antigen"/>
    <property type="match status" value="1"/>
</dbReference>
<keyword evidence="2" id="KW-1185">Reference proteome</keyword>
<accession>U6MJF6</accession>
<gene>
    <name evidence="1" type="ORF">ENH_00018870</name>
</gene>
<sequence>MHYKYKLLFNANTAGGSVKCLSEVNAAREAAGLENFAEATNDNKLSAPAGDLEDDTEWKKVCEHLIPVSGAEYSSSHRH</sequence>
<dbReference type="GeneID" id="25472060"/>
<dbReference type="RefSeq" id="XP_013439936.1">
    <property type="nucleotide sequence ID" value="XM_013584482.1"/>
</dbReference>
<evidence type="ECO:0000313" key="2">
    <source>
        <dbReference type="Proteomes" id="UP000030754"/>
    </source>
</evidence>
<dbReference type="VEuPathDB" id="ToxoDB:ENH_00018870"/>
<proteinExistence type="predicted"/>
<dbReference type="Proteomes" id="UP000030754">
    <property type="component" value="Unassembled WGS sequence"/>
</dbReference>
<reference evidence="1" key="2">
    <citation type="submission" date="2013-10" db="EMBL/GenBank/DDBJ databases">
        <authorList>
            <person name="Aslett M."/>
        </authorList>
    </citation>
    <scope>NUCLEOTIDE SEQUENCE [LARGE SCALE GENOMIC DNA]</scope>
    <source>
        <strain evidence="1">Houghton</strain>
    </source>
</reference>
<reference evidence="1" key="1">
    <citation type="submission" date="2013-10" db="EMBL/GenBank/DDBJ databases">
        <title>Genomic analysis of the causative agents of coccidiosis in chickens.</title>
        <authorList>
            <person name="Reid A.J."/>
            <person name="Blake D."/>
            <person name="Billington K."/>
            <person name="Browne H."/>
            <person name="Dunn M."/>
            <person name="Hung S."/>
            <person name="Kawahara F."/>
            <person name="Miranda-Saavedra D."/>
            <person name="Mourier T."/>
            <person name="Nagra H."/>
            <person name="Otto T.D."/>
            <person name="Rawlings N."/>
            <person name="Sanchez A."/>
            <person name="Sanders M."/>
            <person name="Subramaniam C."/>
            <person name="Tay Y."/>
            <person name="Dear P."/>
            <person name="Doerig C."/>
            <person name="Gruber A."/>
            <person name="Parkinson J."/>
            <person name="Shirley M."/>
            <person name="Wan K.L."/>
            <person name="Berriman M."/>
            <person name="Tomley F."/>
            <person name="Pain A."/>
        </authorList>
    </citation>
    <scope>NUCLEOTIDE SEQUENCE [LARGE SCALE GENOMIC DNA]</scope>
    <source>
        <strain evidence="1">Houghton</strain>
    </source>
</reference>
<protein>
    <submittedName>
        <fullName evidence="1">SAG family member</fullName>
    </submittedName>
</protein>